<comment type="caution">
    <text evidence="1">The sequence shown here is derived from an EMBL/GenBank/DDBJ whole genome shotgun (WGS) entry which is preliminary data.</text>
</comment>
<proteinExistence type="predicted"/>
<sequence>MSMSFSTKYIENEGTFYQINPQTHNIKYFTYKNARYEIDFEQLKLYSTFFLNEEKQFKNIECIQLLKDPETKYFDLSESSIQTFILCSQGKNFQIKEEDVISLYFLSIKFAVSGLQDVIQSYISNNEKELIFDLLSFKQNFINLYNTESSHAKYENSLYLFSNQDTTKEEQIF</sequence>
<evidence type="ECO:0000313" key="2">
    <source>
        <dbReference type="Proteomes" id="UP001470230"/>
    </source>
</evidence>
<name>A0ABR2HHR9_9EUKA</name>
<protein>
    <submittedName>
        <fullName evidence="1">Uncharacterized protein</fullName>
    </submittedName>
</protein>
<gene>
    <name evidence="1" type="ORF">M9Y10_019546</name>
</gene>
<evidence type="ECO:0000313" key="1">
    <source>
        <dbReference type="EMBL" id="KAK8846972.1"/>
    </source>
</evidence>
<dbReference type="EMBL" id="JAPFFF010000028">
    <property type="protein sequence ID" value="KAK8846972.1"/>
    <property type="molecule type" value="Genomic_DNA"/>
</dbReference>
<accession>A0ABR2HHR9</accession>
<reference evidence="1 2" key="1">
    <citation type="submission" date="2024-04" db="EMBL/GenBank/DDBJ databases">
        <title>Tritrichomonas musculus Genome.</title>
        <authorList>
            <person name="Alves-Ferreira E."/>
            <person name="Grigg M."/>
            <person name="Lorenzi H."/>
            <person name="Galac M."/>
        </authorList>
    </citation>
    <scope>NUCLEOTIDE SEQUENCE [LARGE SCALE GENOMIC DNA]</scope>
    <source>
        <strain evidence="1 2">EAF2021</strain>
    </source>
</reference>
<dbReference type="Proteomes" id="UP001470230">
    <property type="component" value="Unassembled WGS sequence"/>
</dbReference>
<organism evidence="1 2">
    <name type="scientific">Tritrichomonas musculus</name>
    <dbReference type="NCBI Taxonomy" id="1915356"/>
    <lineage>
        <taxon>Eukaryota</taxon>
        <taxon>Metamonada</taxon>
        <taxon>Parabasalia</taxon>
        <taxon>Tritrichomonadida</taxon>
        <taxon>Tritrichomonadidae</taxon>
        <taxon>Tritrichomonas</taxon>
    </lineage>
</organism>
<keyword evidence="2" id="KW-1185">Reference proteome</keyword>